<dbReference type="GO" id="GO:0000422">
    <property type="term" value="P:autophagy of mitochondrion"/>
    <property type="evidence" value="ECO:0007669"/>
    <property type="project" value="TreeGrafter"/>
</dbReference>
<evidence type="ECO:0000256" key="2">
    <source>
        <dbReference type="ARBA" id="ARBA00022692"/>
    </source>
</evidence>
<evidence type="ECO:0000313" key="9">
    <source>
        <dbReference type="Proteomes" id="UP000664169"/>
    </source>
</evidence>
<dbReference type="GO" id="GO:0005741">
    <property type="term" value="C:mitochondrial outer membrane"/>
    <property type="evidence" value="ECO:0007669"/>
    <property type="project" value="TreeGrafter"/>
</dbReference>
<gene>
    <name evidence="8" type="ORF">GOMPHAMPRED_002965</name>
</gene>
<organism evidence="8 9">
    <name type="scientific">Gomphillus americanus</name>
    <dbReference type="NCBI Taxonomy" id="1940652"/>
    <lineage>
        <taxon>Eukaryota</taxon>
        <taxon>Fungi</taxon>
        <taxon>Dikarya</taxon>
        <taxon>Ascomycota</taxon>
        <taxon>Pezizomycotina</taxon>
        <taxon>Lecanoromycetes</taxon>
        <taxon>OSLEUM clade</taxon>
        <taxon>Ostropomycetidae</taxon>
        <taxon>Ostropales</taxon>
        <taxon>Graphidaceae</taxon>
        <taxon>Gomphilloideae</taxon>
        <taxon>Gomphillus</taxon>
    </lineage>
</organism>
<comment type="similarity">
    <text evidence="5">Belongs to the ATG33 family.</text>
</comment>
<dbReference type="PANTHER" id="PTHR37278:SF1">
    <property type="entry name" value="AUTOPHAGY-RELATED PROTEIN 33-RELATED"/>
    <property type="match status" value="1"/>
</dbReference>
<evidence type="ECO:0000313" key="8">
    <source>
        <dbReference type="EMBL" id="CAF9904849.1"/>
    </source>
</evidence>
<dbReference type="OrthoDB" id="5336366at2759"/>
<reference evidence="8" key="1">
    <citation type="submission" date="2021-03" db="EMBL/GenBank/DDBJ databases">
        <authorList>
            <person name="Tagirdzhanova G."/>
        </authorList>
    </citation>
    <scope>NUCLEOTIDE SEQUENCE</scope>
</reference>
<evidence type="ECO:0000256" key="5">
    <source>
        <dbReference type="ARBA" id="ARBA00038013"/>
    </source>
</evidence>
<evidence type="ECO:0000256" key="1">
    <source>
        <dbReference type="ARBA" id="ARBA00004141"/>
    </source>
</evidence>
<dbReference type="AlphaFoldDB" id="A0A8H3EE42"/>
<sequence length="188" mass="19659">MSQPTSTLSKFVGLTTLGILTGSSLTLSLLATPALLILPSTQPASQALSKLARSSRSFHSILGNTTLVALLTAWMLAPRGARHPYLLWTALPVLSVSAWEIYSAPPSSSSSPTTKGKSVRTGGHWGSGSEDEDGWRDVADAEAAAAGEINGESVRDSLLEFEQEKLVKGAVYGAAFIVGLVGIWGDGY</sequence>
<dbReference type="Proteomes" id="UP000664169">
    <property type="component" value="Unassembled WGS sequence"/>
</dbReference>
<dbReference type="EMBL" id="CAJPDQ010000002">
    <property type="protein sequence ID" value="CAF9904849.1"/>
    <property type="molecule type" value="Genomic_DNA"/>
</dbReference>
<dbReference type="InterPro" id="IPR051668">
    <property type="entry name" value="ATG33"/>
</dbReference>
<comment type="subcellular location">
    <subcellularLocation>
        <location evidence="1">Membrane</location>
        <topology evidence="1">Multi-pass membrane protein</topology>
    </subcellularLocation>
</comment>
<evidence type="ECO:0000256" key="3">
    <source>
        <dbReference type="ARBA" id="ARBA00022989"/>
    </source>
</evidence>
<proteinExistence type="inferred from homology"/>
<keyword evidence="3 7" id="KW-1133">Transmembrane helix</keyword>
<keyword evidence="9" id="KW-1185">Reference proteome</keyword>
<dbReference type="GO" id="GO:0016236">
    <property type="term" value="P:macroautophagy"/>
    <property type="evidence" value="ECO:0007669"/>
    <property type="project" value="TreeGrafter"/>
</dbReference>
<accession>A0A8H3EE42</accession>
<protein>
    <submittedName>
        <fullName evidence="8">Uncharacterized protein</fullName>
    </submittedName>
</protein>
<feature type="transmembrane region" description="Helical" evidence="7">
    <location>
        <begin position="12"/>
        <end position="38"/>
    </location>
</feature>
<feature type="region of interest" description="Disordered" evidence="6">
    <location>
        <begin position="104"/>
        <end position="134"/>
    </location>
</feature>
<evidence type="ECO:0000256" key="6">
    <source>
        <dbReference type="SAM" id="MobiDB-lite"/>
    </source>
</evidence>
<comment type="caution">
    <text evidence="8">The sequence shown here is derived from an EMBL/GenBank/DDBJ whole genome shotgun (WGS) entry which is preliminary data.</text>
</comment>
<keyword evidence="2 7" id="KW-0812">Transmembrane</keyword>
<name>A0A8H3EE42_9LECA</name>
<feature type="transmembrane region" description="Helical" evidence="7">
    <location>
        <begin position="58"/>
        <end position="77"/>
    </location>
</feature>
<dbReference type="PANTHER" id="PTHR37278">
    <property type="entry name" value="AUTOPHAGY-RELATED PROTEIN 33-RELATED"/>
    <property type="match status" value="1"/>
</dbReference>
<evidence type="ECO:0000256" key="4">
    <source>
        <dbReference type="ARBA" id="ARBA00023136"/>
    </source>
</evidence>
<evidence type="ECO:0000256" key="7">
    <source>
        <dbReference type="SAM" id="Phobius"/>
    </source>
</evidence>
<keyword evidence="4 7" id="KW-0472">Membrane</keyword>